<dbReference type="AlphaFoldDB" id="A0A250JJC5"/>
<organism evidence="2 3">
    <name type="scientific">Cystobacter fuscus</name>
    <dbReference type="NCBI Taxonomy" id="43"/>
    <lineage>
        <taxon>Bacteria</taxon>
        <taxon>Pseudomonadati</taxon>
        <taxon>Myxococcota</taxon>
        <taxon>Myxococcia</taxon>
        <taxon>Myxococcales</taxon>
        <taxon>Cystobacterineae</taxon>
        <taxon>Archangiaceae</taxon>
        <taxon>Cystobacter</taxon>
    </lineage>
</organism>
<evidence type="ECO:0000313" key="2">
    <source>
        <dbReference type="EMBL" id="ATB43995.1"/>
    </source>
</evidence>
<evidence type="ECO:0000256" key="1">
    <source>
        <dbReference type="SAM" id="MobiDB-lite"/>
    </source>
</evidence>
<feature type="region of interest" description="Disordered" evidence="1">
    <location>
        <begin position="33"/>
        <end position="91"/>
    </location>
</feature>
<dbReference type="EMBL" id="CP022098">
    <property type="protein sequence ID" value="ATB43995.1"/>
    <property type="molecule type" value="Genomic_DNA"/>
</dbReference>
<feature type="compositionally biased region" description="Low complexity" evidence="1">
    <location>
        <begin position="55"/>
        <end position="70"/>
    </location>
</feature>
<accession>A0A250JJC5</accession>
<evidence type="ECO:0000313" key="3">
    <source>
        <dbReference type="Proteomes" id="UP000217257"/>
    </source>
</evidence>
<dbReference type="KEGG" id="cfus:CYFUS_009476"/>
<sequence length="362" mass="38137">MILGLGLLLWLSPSIPDAVGEFLDEPCESAVTGMPSARHVLPPEPPLPQDTPREAVAPRSTAPPSASWSTAPPPPANPLLTRASPSASVDASLLPPSAKDIASDGLPAAATRCHWEGDVLKCGSCQSSADCPQDQGCLINRETRRLECMASECEEDAHCFPGTTCRELKTGTSNAAVRRCMPVGERDVGESCDPDYISRSGACREGLRCLNQVCTQPCQLGDPTSCPRGHTCTNDADGPGCVPDCEQLGCASGEQCKRLPNGGNRCLARVTGTCPETPCAQGERCLMDGGRGRGSFWCARECEPFRPGSCGPGHVCGWAGGTTSACFRQCDPKQLDSCGEGWMCATVSEDLTQWGCRPSAFD</sequence>
<proteinExistence type="predicted"/>
<gene>
    <name evidence="2" type="ORF">CYFUS_009476</name>
</gene>
<protein>
    <submittedName>
        <fullName evidence="2">Uncharacterized protein</fullName>
    </submittedName>
</protein>
<reference evidence="2 3" key="1">
    <citation type="submission" date="2017-06" db="EMBL/GenBank/DDBJ databases">
        <title>Sequencing and comparative analysis of myxobacterial genomes.</title>
        <authorList>
            <person name="Rupp O."/>
            <person name="Goesmann A."/>
            <person name="Sogaard-Andersen L."/>
        </authorList>
    </citation>
    <scope>NUCLEOTIDE SEQUENCE [LARGE SCALE GENOMIC DNA]</scope>
    <source>
        <strain evidence="2 3">DSM 52655</strain>
    </source>
</reference>
<name>A0A250JJC5_9BACT</name>
<dbReference type="Proteomes" id="UP000217257">
    <property type="component" value="Chromosome"/>
</dbReference>